<evidence type="ECO:0000256" key="13">
    <source>
        <dbReference type="ARBA" id="ARBA00023027"/>
    </source>
</evidence>
<dbReference type="CTD" id="4536"/>
<keyword evidence="13 18" id="KW-0520">NAD</keyword>
<feature type="transmembrane region" description="Helical" evidence="18">
    <location>
        <begin position="195"/>
        <end position="216"/>
    </location>
</feature>
<dbReference type="PRINTS" id="PR01436">
    <property type="entry name" value="NADHDHGNASE2"/>
</dbReference>
<keyword evidence="8 18" id="KW-0812">Transmembrane</keyword>
<evidence type="ECO:0000256" key="16">
    <source>
        <dbReference type="ARBA" id="ARBA00023136"/>
    </source>
</evidence>
<evidence type="ECO:0000256" key="9">
    <source>
        <dbReference type="ARBA" id="ARBA00022792"/>
    </source>
</evidence>
<evidence type="ECO:0000256" key="14">
    <source>
        <dbReference type="ARBA" id="ARBA00023075"/>
    </source>
</evidence>
<sequence>MNSSKAMFYIMMVMSTLMIISSDNLLGMWMGLEINMMSFIPILSKDKSILASESCMIYFLVQSMGSILMIMMILVNSLINVTPSLINELITIIIVMSMMIKLGAPPFHFWFPNILEKMGWSESFILMTWQKMGPLMITSSIIKDQYIMIPLVILSVTVGAIGGLNQTSVKKIMAYSSISHLGWMIMCMKFNNQLWLTYLTIYSMIILMMILMFKNYSSNYINQVNIENPSLTEKMMISSSFLSLGGLPPFIGFLPKWMVIQNMIMSDSFSTLLVMILSTLITLFFYTRIMSSSFLISFASTKWMLNKKTNSFSLKILITNMILPIMMIISY</sequence>
<geneLocation type="mitochondrion" evidence="20"/>
<dbReference type="GO" id="GO:0006120">
    <property type="term" value="P:mitochondrial electron transport, NADH to ubiquinone"/>
    <property type="evidence" value="ECO:0007669"/>
    <property type="project" value="InterPro"/>
</dbReference>
<evidence type="ECO:0000256" key="3">
    <source>
        <dbReference type="ARBA" id="ARBA00007012"/>
    </source>
</evidence>
<dbReference type="EC" id="7.1.1.2" evidence="4 18"/>
<gene>
    <name evidence="20" type="primary">ND2</name>
</gene>
<keyword evidence="10 18" id="KW-1278">Translocase</keyword>
<feature type="transmembrane region" description="Helical" evidence="18">
    <location>
        <begin position="85"/>
        <end position="104"/>
    </location>
</feature>
<dbReference type="InterPro" id="IPR003917">
    <property type="entry name" value="NADH_UbQ_OxRdtase_chain2"/>
</dbReference>
<keyword evidence="9 18" id="KW-0999">Mitochondrion inner membrane</keyword>
<evidence type="ECO:0000256" key="11">
    <source>
        <dbReference type="ARBA" id="ARBA00022982"/>
    </source>
</evidence>
<evidence type="ECO:0000256" key="15">
    <source>
        <dbReference type="ARBA" id="ARBA00023128"/>
    </source>
</evidence>
<dbReference type="PANTHER" id="PTHR46552">
    <property type="entry name" value="NADH-UBIQUINONE OXIDOREDUCTASE CHAIN 2"/>
    <property type="match status" value="1"/>
</dbReference>
<evidence type="ECO:0000256" key="12">
    <source>
        <dbReference type="ARBA" id="ARBA00022989"/>
    </source>
</evidence>
<dbReference type="InterPro" id="IPR050175">
    <property type="entry name" value="Complex_I_Subunit_2"/>
</dbReference>
<comment type="catalytic activity">
    <reaction evidence="17 18">
        <text>a ubiquinone + NADH + 5 H(+)(in) = a ubiquinol + NAD(+) + 4 H(+)(out)</text>
        <dbReference type="Rhea" id="RHEA:29091"/>
        <dbReference type="Rhea" id="RHEA-COMP:9565"/>
        <dbReference type="Rhea" id="RHEA-COMP:9566"/>
        <dbReference type="ChEBI" id="CHEBI:15378"/>
        <dbReference type="ChEBI" id="CHEBI:16389"/>
        <dbReference type="ChEBI" id="CHEBI:17976"/>
        <dbReference type="ChEBI" id="CHEBI:57540"/>
        <dbReference type="ChEBI" id="CHEBI:57945"/>
        <dbReference type="EC" id="7.1.1.2"/>
    </reaction>
</comment>
<comment type="function">
    <text evidence="18">Core subunit of the mitochondrial membrane respiratory chain NADH dehydrogenase (Complex I) which catalyzes electron transfer from NADH through the respiratory chain, using ubiquinone as an electron acceptor. Essential for the catalytic activity and assembly of complex I.</text>
</comment>
<evidence type="ECO:0000256" key="7">
    <source>
        <dbReference type="ARBA" id="ARBA00022660"/>
    </source>
</evidence>
<evidence type="ECO:0000259" key="19">
    <source>
        <dbReference type="Pfam" id="PF00361"/>
    </source>
</evidence>
<dbReference type="Pfam" id="PF00361">
    <property type="entry name" value="Proton_antipo_M"/>
    <property type="match status" value="1"/>
</dbReference>
<evidence type="ECO:0000256" key="6">
    <source>
        <dbReference type="ARBA" id="ARBA00022448"/>
    </source>
</evidence>
<dbReference type="GO" id="GO:0005743">
    <property type="term" value="C:mitochondrial inner membrane"/>
    <property type="evidence" value="ECO:0007669"/>
    <property type="project" value="UniProtKB-SubCell"/>
</dbReference>
<dbReference type="AlphaFoldDB" id="A0A343W8N7"/>
<keyword evidence="12 18" id="KW-1133">Transmembrane helix</keyword>
<dbReference type="GO" id="GO:0008137">
    <property type="term" value="F:NADH dehydrogenase (ubiquinone) activity"/>
    <property type="evidence" value="ECO:0007669"/>
    <property type="project" value="UniProtKB-EC"/>
</dbReference>
<comment type="function">
    <text evidence="1">Core subunit of the mitochondrial membrane respiratory chain NADH dehydrogenase (Complex I) that is believed to belong to the minimal assembly required for catalysis. Complex I functions in the transfer of electrons from NADH to the respiratory chain. The immediate electron acceptor for the enzyme is believed to be ubiquinone.</text>
</comment>
<evidence type="ECO:0000256" key="8">
    <source>
        <dbReference type="ARBA" id="ARBA00022692"/>
    </source>
</evidence>
<evidence type="ECO:0000256" key="17">
    <source>
        <dbReference type="ARBA" id="ARBA00049551"/>
    </source>
</evidence>
<proteinExistence type="inferred from homology"/>
<keyword evidence="16 18" id="KW-0472">Membrane</keyword>
<dbReference type="PANTHER" id="PTHR46552:SF1">
    <property type="entry name" value="NADH-UBIQUINONE OXIDOREDUCTASE CHAIN 2"/>
    <property type="match status" value="1"/>
</dbReference>
<feature type="transmembrane region" description="Helical" evidence="18">
    <location>
        <begin position="309"/>
        <end position="329"/>
    </location>
</feature>
<comment type="similarity">
    <text evidence="3 18">Belongs to the complex I subunit 2 family.</text>
</comment>
<evidence type="ECO:0000313" key="20">
    <source>
        <dbReference type="EMBL" id="AVZ00727.1"/>
    </source>
</evidence>
<keyword evidence="7 18" id="KW-0679">Respiratory chain</keyword>
<evidence type="ECO:0000256" key="18">
    <source>
        <dbReference type="RuleBase" id="RU003403"/>
    </source>
</evidence>
<dbReference type="GeneID" id="36937615"/>
<feature type="transmembrane region" description="Helical" evidence="18">
    <location>
        <begin position="269"/>
        <end position="289"/>
    </location>
</feature>
<evidence type="ECO:0000256" key="5">
    <source>
        <dbReference type="ARBA" id="ARBA00021008"/>
    </source>
</evidence>
<comment type="subcellular location">
    <subcellularLocation>
        <location evidence="2 18">Mitochondrion inner membrane</location>
        <topology evidence="2 18">Multi-pass membrane protein</topology>
    </subcellularLocation>
</comment>
<feature type="transmembrane region" description="Helical" evidence="18">
    <location>
        <begin position="6"/>
        <end position="34"/>
    </location>
</feature>
<dbReference type="InterPro" id="IPR001750">
    <property type="entry name" value="ND/Mrp_TM"/>
</dbReference>
<keyword evidence="11 18" id="KW-0249">Electron transport</keyword>
<reference evidence="20" key="1">
    <citation type="thesis" date="2017" institute="China Agricultural University">
        <title>Studies on the comparative mitochondrial genomics and phylogeny of Heteroptera (Insecta: Hemiptera).</title>
        <authorList>
            <person name="Jiang P."/>
        </authorList>
    </citation>
    <scope>NUCLEOTIDE SEQUENCE</scope>
</reference>
<evidence type="ECO:0000256" key="10">
    <source>
        <dbReference type="ARBA" id="ARBA00022967"/>
    </source>
</evidence>
<protein>
    <recommendedName>
        <fullName evidence="5 18">NADH-ubiquinone oxidoreductase chain 2</fullName>
        <ecNumber evidence="4 18">7.1.1.2</ecNumber>
    </recommendedName>
</protein>
<evidence type="ECO:0000256" key="2">
    <source>
        <dbReference type="ARBA" id="ARBA00004448"/>
    </source>
</evidence>
<dbReference type="RefSeq" id="YP_009485591.1">
    <property type="nucleotide sequence ID" value="NC_037734.1"/>
</dbReference>
<evidence type="ECO:0000256" key="4">
    <source>
        <dbReference type="ARBA" id="ARBA00012944"/>
    </source>
</evidence>
<keyword evidence="6" id="KW-0813">Transport</keyword>
<feature type="transmembrane region" description="Helical" evidence="18">
    <location>
        <begin position="146"/>
        <end position="166"/>
    </location>
</feature>
<feature type="transmembrane region" description="Helical" evidence="18">
    <location>
        <begin position="55"/>
        <end position="79"/>
    </location>
</feature>
<name>A0A343W8N7_9HEMI</name>
<accession>A0A343W8N7</accession>
<dbReference type="EMBL" id="KY069957">
    <property type="protein sequence ID" value="AVZ00727.1"/>
    <property type="molecule type" value="Genomic_DNA"/>
</dbReference>
<keyword evidence="14 18" id="KW-0830">Ubiquinone</keyword>
<keyword evidence="15 18" id="KW-0496">Mitochondrion</keyword>
<feature type="domain" description="NADH:quinone oxidoreductase/Mrp antiporter transmembrane" evidence="19">
    <location>
        <begin position="22"/>
        <end position="282"/>
    </location>
</feature>
<evidence type="ECO:0000256" key="1">
    <source>
        <dbReference type="ARBA" id="ARBA00003257"/>
    </source>
</evidence>
<organism evidence="20">
    <name type="scientific">Carcinochelis bannaensis</name>
    <dbReference type="NCBI Taxonomy" id="2126074"/>
    <lineage>
        <taxon>Eukaryota</taxon>
        <taxon>Metazoa</taxon>
        <taxon>Ecdysozoa</taxon>
        <taxon>Arthropoda</taxon>
        <taxon>Hexapoda</taxon>
        <taxon>Insecta</taxon>
        <taxon>Pterygota</taxon>
        <taxon>Neoptera</taxon>
        <taxon>Paraneoptera</taxon>
        <taxon>Hemiptera</taxon>
        <taxon>Heteroptera</taxon>
        <taxon>Panheteroptera</taxon>
        <taxon>Cimicomorpha</taxon>
        <taxon>Phymatidae</taxon>
        <taxon>Phymatinae</taxon>
        <taxon>Carcinochelis</taxon>
    </lineage>
</organism>